<dbReference type="AlphaFoldDB" id="A0A286GHW4"/>
<dbReference type="EMBL" id="OCNJ01000004">
    <property type="protein sequence ID" value="SOD95125.1"/>
    <property type="molecule type" value="Genomic_DNA"/>
</dbReference>
<dbReference type="Proteomes" id="UP000219621">
    <property type="component" value="Unassembled WGS sequence"/>
</dbReference>
<feature type="region of interest" description="Disordered" evidence="1">
    <location>
        <begin position="75"/>
        <end position="139"/>
    </location>
</feature>
<sequence>MQTQNRLFDDLARVAGGALGALTGVRDEIEGIIRYRLERVLAEMDLVTREEFEAVRAMAAEARAENERLAARLAELEDAQKRKPATRPSTSASSVNATRRLKAHRNSAAPKAAKPKTVTAETPAPEGGPEGGEGSDKPE</sequence>
<reference evidence="2 3" key="1">
    <citation type="submission" date="2017-09" db="EMBL/GenBank/DDBJ databases">
        <authorList>
            <person name="Ehlers B."/>
            <person name="Leendertz F.H."/>
        </authorList>
    </citation>
    <scope>NUCLEOTIDE SEQUENCE [LARGE SCALE GENOMIC DNA]</scope>
    <source>
        <strain evidence="2 3">USBA 140</strain>
    </source>
</reference>
<keyword evidence="3" id="KW-1185">Reference proteome</keyword>
<feature type="compositionally biased region" description="Polar residues" evidence="1">
    <location>
        <begin position="87"/>
        <end position="97"/>
    </location>
</feature>
<protein>
    <submittedName>
        <fullName evidence="2">BMFP domain-containing protein YqiC</fullName>
    </submittedName>
</protein>
<dbReference type="RefSeq" id="WP_097279191.1">
    <property type="nucleotide sequence ID" value="NZ_OCNJ01000004.1"/>
</dbReference>
<evidence type="ECO:0000313" key="2">
    <source>
        <dbReference type="EMBL" id="SOD95125.1"/>
    </source>
</evidence>
<gene>
    <name evidence="2" type="ORF">SAMN05421508_104234</name>
</gene>
<evidence type="ECO:0000256" key="1">
    <source>
        <dbReference type="SAM" id="MobiDB-lite"/>
    </source>
</evidence>
<proteinExistence type="predicted"/>
<name>A0A286GHW4_9PROT</name>
<organism evidence="2 3">
    <name type="scientific">Caenispirillum bisanense</name>
    <dbReference type="NCBI Taxonomy" id="414052"/>
    <lineage>
        <taxon>Bacteria</taxon>
        <taxon>Pseudomonadati</taxon>
        <taxon>Pseudomonadota</taxon>
        <taxon>Alphaproteobacteria</taxon>
        <taxon>Rhodospirillales</taxon>
        <taxon>Novispirillaceae</taxon>
        <taxon>Caenispirillum</taxon>
    </lineage>
</organism>
<evidence type="ECO:0000313" key="3">
    <source>
        <dbReference type="Proteomes" id="UP000219621"/>
    </source>
</evidence>
<accession>A0A286GHW4</accession>
<dbReference type="Pfam" id="PF04380">
    <property type="entry name" value="BMFP"/>
    <property type="match status" value="1"/>
</dbReference>
<dbReference type="InterPro" id="IPR007475">
    <property type="entry name" value="UbiK"/>
</dbReference>
<feature type="compositionally biased region" description="Low complexity" evidence="1">
    <location>
        <begin position="108"/>
        <end position="127"/>
    </location>
</feature>